<keyword evidence="3" id="KW-0238">DNA-binding</keyword>
<feature type="region of interest" description="Disordered" evidence="7">
    <location>
        <begin position="51"/>
        <end position="77"/>
    </location>
</feature>
<organism evidence="9 10">
    <name type="scientific">Morella rubra</name>
    <name type="common">Chinese bayberry</name>
    <dbReference type="NCBI Taxonomy" id="262757"/>
    <lineage>
        <taxon>Eukaryota</taxon>
        <taxon>Viridiplantae</taxon>
        <taxon>Streptophyta</taxon>
        <taxon>Embryophyta</taxon>
        <taxon>Tracheophyta</taxon>
        <taxon>Spermatophyta</taxon>
        <taxon>Magnoliopsida</taxon>
        <taxon>eudicotyledons</taxon>
        <taxon>Gunneridae</taxon>
        <taxon>Pentapetalae</taxon>
        <taxon>rosids</taxon>
        <taxon>fabids</taxon>
        <taxon>Fagales</taxon>
        <taxon>Myricaceae</taxon>
        <taxon>Morella</taxon>
    </lineage>
</organism>
<dbReference type="Proteomes" id="UP000516437">
    <property type="component" value="Chromosome 8"/>
</dbReference>
<accession>A0A6A1UW95</accession>
<keyword evidence="4" id="KW-0804">Transcription</keyword>
<dbReference type="Pfam" id="PF03106">
    <property type="entry name" value="WRKY"/>
    <property type="match status" value="1"/>
</dbReference>
<dbReference type="InterPro" id="IPR044810">
    <property type="entry name" value="WRKY_plant"/>
</dbReference>
<evidence type="ECO:0000256" key="1">
    <source>
        <dbReference type="ARBA" id="ARBA00004123"/>
    </source>
</evidence>
<keyword evidence="10" id="KW-1185">Reference proteome</keyword>
<dbReference type="PANTHER" id="PTHR31429:SF38">
    <property type="entry name" value="WRKY TRANSCRIPTION FACTOR 40-RELATED"/>
    <property type="match status" value="1"/>
</dbReference>
<comment type="subcellular location">
    <subcellularLocation>
        <location evidence="1">Nucleus</location>
    </subcellularLocation>
</comment>
<keyword evidence="5" id="KW-0539">Nucleus</keyword>
<dbReference type="PANTHER" id="PTHR31429">
    <property type="entry name" value="WRKY TRANSCRIPTION FACTOR 36-RELATED"/>
    <property type="match status" value="1"/>
</dbReference>
<feature type="domain" description="WRKY" evidence="8">
    <location>
        <begin position="91"/>
        <end position="157"/>
    </location>
</feature>
<proteinExistence type="predicted"/>
<reference evidence="9 10" key="1">
    <citation type="journal article" date="2019" name="Plant Biotechnol. J.">
        <title>The red bayberry genome and genetic basis of sex determination.</title>
        <authorList>
            <person name="Jia H.M."/>
            <person name="Jia H.J."/>
            <person name="Cai Q.L."/>
            <person name="Wang Y."/>
            <person name="Zhao H.B."/>
            <person name="Yang W.F."/>
            <person name="Wang G.Y."/>
            <person name="Li Y.H."/>
            <person name="Zhan D.L."/>
            <person name="Shen Y.T."/>
            <person name="Niu Q.F."/>
            <person name="Chang L."/>
            <person name="Qiu J."/>
            <person name="Zhao L."/>
            <person name="Xie H.B."/>
            <person name="Fu W.Y."/>
            <person name="Jin J."/>
            <person name="Li X.W."/>
            <person name="Jiao Y."/>
            <person name="Zhou C.C."/>
            <person name="Tu T."/>
            <person name="Chai C.Y."/>
            <person name="Gao J.L."/>
            <person name="Fan L.J."/>
            <person name="van de Weg E."/>
            <person name="Wang J.Y."/>
            <person name="Gao Z.S."/>
        </authorList>
    </citation>
    <scope>NUCLEOTIDE SEQUENCE [LARGE SCALE GENOMIC DNA]</scope>
    <source>
        <tissue evidence="9">Leaves</tissue>
    </source>
</reference>
<dbReference type="EMBL" id="RXIC02000026">
    <property type="protein sequence ID" value="KAB1204695.1"/>
    <property type="molecule type" value="Genomic_DNA"/>
</dbReference>
<dbReference type="Gene3D" id="2.20.25.80">
    <property type="entry name" value="WRKY domain"/>
    <property type="match status" value="1"/>
</dbReference>
<dbReference type="PROSITE" id="PS50811">
    <property type="entry name" value="WRKY"/>
    <property type="match status" value="1"/>
</dbReference>
<gene>
    <name evidence="9" type="ORF">CJ030_MR8G012767</name>
</gene>
<feature type="region of interest" description="Disordered" evidence="7">
    <location>
        <begin position="174"/>
        <end position="195"/>
    </location>
</feature>
<comment type="caution">
    <text evidence="9">The sequence shown here is derived from an EMBL/GenBank/DDBJ whole genome shotgun (WGS) entry which is preliminary data.</text>
</comment>
<dbReference type="GO" id="GO:0043565">
    <property type="term" value="F:sequence-specific DNA binding"/>
    <property type="evidence" value="ECO:0007669"/>
    <property type="project" value="InterPro"/>
</dbReference>
<keyword evidence="2" id="KW-0805">Transcription regulation</keyword>
<dbReference type="GO" id="GO:0005634">
    <property type="term" value="C:nucleus"/>
    <property type="evidence" value="ECO:0007669"/>
    <property type="project" value="UniProtKB-SubCell"/>
</dbReference>
<dbReference type="InterPro" id="IPR036576">
    <property type="entry name" value="WRKY_dom_sf"/>
</dbReference>
<evidence type="ECO:0000256" key="6">
    <source>
        <dbReference type="SAM" id="Coils"/>
    </source>
</evidence>
<name>A0A6A1UW95_9ROSI</name>
<dbReference type="AlphaFoldDB" id="A0A6A1UW95"/>
<evidence type="ECO:0000256" key="5">
    <source>
        <dbReference type="ARBA" id="ARBA00023242"/>
    </source>
</evidence>
<evidence type="ECO:0000256" key="7">
    <source>
        <dbReference type="SAM" id="MobiDB-lite"/>
    </source>
</evidence>
<evidence type="ECO:0000259" key="8">
    <source>
        <dbReference type="PROSITE" id="PS50811"/>
    </source>
</evidence>
<dbReference type="SMR" id="A0A6A1UW95"/>
<dbReference type="SMART" id="SM00774">
    <property type="entry name" value="WRKY"/>
    <property type="match status" value="1"/>
</dbReference>
<evidence type="ECO:0000313" key="10">
    <source>
        <dbReference type="Proteomes" id="UP000516437"/>
    </source>
</evidence>
<sequence length="251" mass="28014">MEKMFLQVEKLQADVECLRKENETLRFLLGVMRSKYDVLQAHLQERNAEQTGLISLTGGSGSDNETNKRPRTEVPTPNKTSRIFVRTDPRDNSLVVKDGYQWRKYGQKVTKDNPSPRAYFRCSMSPGCPVKKKVQRCLEDKSVLLATYDGQHNHSAHGSLGGALSSSTAYIISPPSMASNHPPRPSISLDLSLSGPNQENRRNFVEEYGYNNNNNSIEEYLASLTKDPNFTATLAAAVASSLIHQPKLSRI</sequence>
<keyword evidence="6" id="KW-0175">Coiled coil</keyword>
<dbReference type="GO" id="GO:0003700">
    <property type="term" value="F:DNA-binding transcription factor activity"/>
    <property type="evidence" value="ECO:0007669"/>
    <property type="project" value="InterPro"/>
</dbReference>
<dbReference type="OrthoDB" id="1931489at2759"/>
<feature type="coiled-coil region" evidence="6">
    <location>
        <begin position="1"/>
        <end position="28"/>
    </location>
</feature>
<evidence type="ECO:0000256" key="4">
    <source>
        <dbReference type="ARBA" id="ARBA00023163"/>
    </source>
</evidence>
<dbReference type="InterPro" id="IPR003657">
    <property type="entry name" value="WRKY_dom"/>
</dbReference>
<evidence type="ECO:0000313" key="9">
    <source>
        <dbReference type="EMBL" id="KAB1204695.1"/>
    </source>
</evidence>
<protein>
    <submittedName>
        <fullName evidence="9">Putative WRKY transcription factor 40</fullName>
    </submittedName>
</protein>
<evidence type="ECO:0000256" key="2">
    <source>
        <dbReference type="ARBA" id="ARBA00023015"/>
    </source>
</evidence>
<evidence type="ECO:0000256" key="3">
    <source>
        <dbReference type="ARBA" id="ARBA00023125"/>
    </source>
</evidence>
<dbReference type="SUPFAM" id="SSF118290">
    <property type="entry name" value="WRKY DNA-binding domain"/>
    <property type="match status" value="1"/>
</dbReference>